<evidence type="ECO:0000313" key="6">
    <source>
        <dbReference type="Proteomes" id="UP000734854"/>
    </source>
</evidence>
<reference evidence="5 6" key="1">
    <citation type="submission" date="2020-08" db="EMBL/GenBank/DDBJ databases">
        <title>Plant Genome Project.</title>
        <authorList>
            <person name="Zhang R.-G."/>
        </authorList>
    </citation>
    <scope>NUCLEOTIDE SEQUENCE [LARGE SCALE GENOMIC DNA]</scope>
    <source>
        <tissue evidence="5">Rhizome</tissue>
    </source>
</reference>
<feature type="transmembrane region" description="Helical" evidence="4">
    <location>
        <begin position="26"/>
        <end position="45"/>
    </location>
</feature>
<feature type="transmembrane region" description="Helical" evidence="4">
    <location>
        <begin position="145"/>
        <end position="163"/>
    </location>
</feature>
<feature type="transmembrane region" description="Helical" evidence="4">
    <location>
        <begin position="196"/>
        <end position="215"/>
    </location>
</feature>
<gene>
    <name evidence="5" type="ORF">ZIOFF_027902</name>
</gene>
<keyword evidence="6" id="KW-1185">Reference proteome</keyword>
<name>A0A8J5H545_ZINOF</name>
<proteinExistence type="predicted"/>
<dbReference type="EMBL" id="JACMSC010000008">
    <property type="protein sequence ID" value="KAG6509895.1"/>
    <property type="molecule type" value="Genomic_DNA"/>
</dbReference>
<evidence type="ECO:0000256" key="4">
    <source>
        <dbReference type="SAM" id="Phobius"/>
    </source>
</evidence>
<keyword evidence="1 4" id="KW-0812">Transmembrane</keyword>
<dbReference type="GO" id="GO:0016020">
    <property type="term" value="C:membrane"/>
    <property type="evidence" value="ECO:0007669"/>
    <property type="project" value="InterPro"/>
</dbReference>
<feature type="transmembrane region" description="Helical" evidence="4">
    <location>
        <begin position="170"/>
        <end position="190"/>
    </location>
</feature>
<feature type="transmembrane region" description="Helical" evidence="4">
    <location>
        <begin position="105"/>
        <end position="125"/>
    </location>
</feature>
<dbReference type="InterPro" id="IPR030184">
    <property type="entry name" value="WAT1-related"/>
</dbReference>
<feature type="transmembrane region" description="Helical" evidence="4">
    <location>
        <begin position="65"/>
        <end position="84"/>
    </location>
</feature>
<dbReference type="PANTHER" id="PTHR31218">
    <property type="entry name" value="WAT1-RELATED PROTEIN"/>
    <property type="match status" value="1"/>
</dbReference>
<evidence type="ECO:0000256" key="1">
    <source>
        <dbReference type="ARBA" id="ARBA00022692"/>
    </source>
</evidence>
<evidence type="ECO:0008006" key="7">
    <source>
        <dbReference type="Google" id="ProtNLM"/>
    </source>
</evidence>
<keyword evidence="2 4" id="KW-1133">Transmembrane helix</keyword>
<dbReference type="GO" id="GO:0022857">
    <property type="term" value="F:transmembrane transporter activity"/>
    <property type="evidence" value="ECO:0007669"/>
    <property type="project" value="InterPro"/>
</dbReference>
<protein>
    <recommendedName>
        <fullName evidence="7">WAT1-related protein</fullName>
    </recommendedName>
</protein>
<dbReference type="Proteomes" id="UP000734854">
    <property type="component" value="Unassembled WGS sequence"/>
</dbReference>
<evidence type="ECO:0000256" key="2">
    <source>
        <dbReference type="ARBA" id="ARBA00022989"/>
    </source>
</evidence>
<evidence type="ECO:0000313" key="5">
    <source>
        <dbReference type="EMBL" id="KAG6509895.1"/>
    </source>
</evidence>
<accession>A0A8J5H545</accession>
<keyword evidence="3 4" id="KW-0472">Membrane</keyword>
<evidence type="ECO:0000256" key="3">
    <source>
        <dbReference type="ARBA" id="ARBA00023136"/>
    </source>
</evidence>
<organism evidence="5 6">
    <name type="scientific">Zingiber officinale</name>
    <name type="common">Ginger</name>
    <name type="synonym">Amomum zingiber</name>
    <dbReference type="NCBI Taxonomy" id="94328"/>
    <lineage>
        <taxon>Eukaryota</taxon>
        <taxon>Viridiplantae</taxon>
        <taxon>Streptophyta</taxon>
        <taxon>Embryophyta</taxon>
        <taxon>Tracheophyta</taxon>
        <taxon>Spermatophyta</taxon>
        <taxon>Magnoliopsida</taxon>
        <taxon>Liliopsida</taxon>
        <taxon>Zingiberales</taxon>
        <taxon>Zingiberaceae</taxon>
        <taxon>Zingiber</taxon>
    </lineage>
</organism>
<comment type="caution">
    <text evidence="5">The sequence shown here is derived from an EMBL/GenBank/DDBJ whole genome shotgun (WGS) entry which is preliminary data.</text>
</comment>
<dbReference type="AlphaFoldDB" id="A0A8J5H545"/>
<sequence length="226" mass="24480">MLAVDMALAVMNIMIKKAIQEGMNKLVFITLRHLVATLFMAPITFLHERMEVVRTKTKEGVAKALDTIVCFIGVLVLILYKGVALNKSINTSTMGLRVSKKYPHLYSCTVIVFFLSFLQAAVLSLATQRGAAMWVLKKKLEIATVIYSGAVGSGLGFLGMSWCMEQRGPVFTTAFTPLIQIAAAVIDFAFLHEVIYLGSVLGVGSGDCWAILALVGEEQGSPQGVC</sequence>